<evidence type="ECO:0000256" key="1">
    <source>
        <dbReference type="SAM" id="MobiDB-lite"/>
    </source>
</evidence>
<keyword evidence="4" id="KW-1185">Reference proteome</keyword>
<feature type="compositionally biased region" description="Basic and acidic residues" evidence="1">
    <location>
        <begin position="756"/>
        <end position="769"/>
    </location>
</feature>
<dbReference type="EMBL" id="JAPEVG010000102">
    <property type="protein sequence ID" value="KAJ8483022.1"/>
    <property type="molecule type" value="Genomic_DNA"/>
</dbReference>
<evidence type="ECO:0000313" key="4">
    <source>
        <dbReference type="Proteomes" id="UP001215151"/>
    </source>
</evidence>
<comment type="caution">
    <text evidence="3">The sequence shown here is derived from an EMBL/GenBank/DDBJ whole genome shotgun (WGS) entry which is preliminary data.</text>
</comment>
<reference evidence="3" key="1">
    <citation type="submission" date="2022-11" db="EMBL/GenBank/DDBJ databases">
        <title>Genome Sequence of Cubamyces cubensis.</title>
        <authorList>
            <person name="Buettner E."/>
        </authorList>
    </citation>
    <scope>NUCLEOTIDE SEQUENCE</scope>
    <source>
        <strain evidence="3">MPL-01</strain>
    </source>
</reference>
<dbReference type="Proteomes" id="UP001215151">
    <property type="component" value="Unassembled WGS sequence"/>
</dbReference>
<sequence>MTEGSGRVHANAPVKPLVGIIGEGLADTVSSDTDIDESDFLTQHFRPFPEKQYLKLQQNEKISIYINDIMGAPSESGDQMYSLIADLLTLLSKNIFHSLTLHGRERLHLLVGRRIVFLRDPRESSGLAGVLESEGSHNLDVYTDGTLNAAQYHLVETVVEVQDRGQQAEGRRQAFSHIHHILQARPDRPACYGMSATQHSFQLFYGSSLGLRATALIPWTDLKTLCAYVYSLYDPPDGHILDNRKTEWSYPADSPSNLGSSVWKLTLDGQAYDDARIVFSGYPFGRRTNVFCIDRVAKSPTIIEQYYIKNSRRCNEADELARIHADGDVPGVTRVVASEIVMPVNDVEAIVLNKSSTPKQRLVFDDFGMALTYAKSVNDLLKAVYDVLEVHRTVAAKRQILHRDVSLLNILMYPQRPPSCNTSWIMDMPTFIDEVMSGTPRGHAPPNPCALLIDYDHSCMPEDAQIPSGPNEATRREFKYRTGTPTYIARAVTVAAVPCTAAHLVYEQMPTLDGKAKDLYISAYGQARYNRYTDPPNGSTFHGGVPRSGRRKDIQAVAQTLPFYHRWEYDAESVFWVMYSILLRVRPLNSEETNVSATSLQTAYGFLEAHKIPEDEEVVSYADRRALILDYSESSFISAFLPVMQDVGRMLLDIREHIIPTWAVMDPPPPFDDHLHEAIQRCILKYLVEHEDEPIPLTPGVLRRTVVTGKDGREPGNFDGQLPSPLQMGSRSKRPREEDDSSGRRVSLRQAADSFTRPRDGDALAFKES</sequence>
<proteinExistence type="predicted"/>
<protein>
    <recommendedName>
        <fullName evidence="2">Fungal-type protein kinase domain-containing protein</fullName>
    </recommendedName>
</protein>
<evidence type="ECO:0000313" key="3">
    <source>
        <dbReference type="EMBL" id="KAJ8483022.1"/>
    </source>
</evidence>
<gene>
    <name evidence="3" type="ORF">ONZ51_g4988</name>
</gene>
<feature type="domain" description="Fungal-type protein kinase" evidence="2">
    <location>
        <begin position="360"/>
        <end position="581"/>
    </location>
</feature>
<dbReference type="InterPro" id="IPR040976">
    <property type="entry name" value="Pkinase_fungal"/>
</dbReference>
<dbReference type="Pfam" id="PF17667">
    <property type="entry name" value="Pkinase_fungal"/>
    <property type="match status" value="1"/>
</dbReference>
<feature type="region of interest" description="Disordered" evidence="1">
    <location>
        <begin position="708"/>
        <end position="769"/>
    </location>
</feature>
<organism evidence="3 4">
    <name type="scientific">Trametes cubensis</name>
    <dbReference type="NCBI Taxonomy" id="1111947"/>
    <lineage>
        <taxon>Eukaryota</taxon>
        <taxon>Fungi</taxon>
        <taxon>Dikarya</taxon>
        <taxon>Basidiomycota</taxon>
        <taxon>Agaricomycotina</taxon>
        <taxon>Agaricomycetes</taxon>
        <taxon>Polyporales</taxon>
        <taxon>Polyporaceae</taxon>
        <taxon>Trametes</taxon>
    </lineage>
</organism>
<accession>A0AAD7X9U3</accession>
<evidence type="ECO:0000259" key="2">
    <source>
        <dbReference type="Pfam" id="PF17667"/>
    </source>
</evidence>
<name>A0AAD7X9U3_9APHY</name>
<dbReference type="AlphaFoldDB" id="A0AAD7X9U3"/>